<name>A0A5K1J865_9ACTN</name>
<dbReference type="InterPro" id="IPR006311">
    <property type="entry name" value="TAT_signal"/>
</dbReference>
<dbReference type="Proteomes" id="UP000330807">
    <property type="component" value="Unassembled WGS sequence"/>
</dbReference>
<sequence>MNFYHSSNYLFKQLANERIVQVSKRGSVPKPISEGGGERDRHGVKGWMVMKNEMSRRQFLGFAGSAAAVLGLGLVGCGGSAGYGSSASGDAAEVYFLNFKPEVDKEWKEIAKAYKEEKGIEVKIVTAASNTYEEKLKSEMSKSSAPTLFQVNGPTGLKNWKDYCADLSDTKVRGELIDDSLALQSDGKDLGIDWVQESYGIIYNKQLLEKAGYKAEDIDSFDKLKACADDIQARKDELGVDGAFTSAGMDDSSSWRYTTHLANLPLYYEFEKEHNQEDDEIKGEFLDNYKQIFDLYITDSTCDPSQLASKTGDDATNEFATGKAVFYQNGSWAYADLTKAGMTDDQIGMMPIYIGVDGEENQGLCSGGENYWCVSSQASEDAQKATEDFMYWCVTADTPTSIIADKMGLTAPFKSAKDTTNIFSQQAVAMAKDGKKTVAWDFVYIPSEEWKKNLKQALIAYAADNSKWDGVKNAFVDGWKTEKAASE</sequence>
<dbReference type="InterPro" id="IPR050490">
    <property type="entry name" value="Bact_solute-bd_prot1"/>
</dbReference>
<dbReference type="Gene3D" id="3.40.190.10">
    <property type="entry name" value="Periplasmic binding protein-like II"/>
    <property type="match status" value="2"/>
</dbReference>
<dbReference type="NCBIfam" id="TIGR01409">
    <property type="entry name" value="TAT_signal_seq"/>
    <property type="match status" value="1"/>
</dbReference>
<protein>
    <submittedName>
        <fullName evidence="2">Bacterial extracellular solute-binding protein</fullName>
    </submittedName>
</protein>
<evidence type="ECO:0000313" key="3">
    <source>
        <dbReference type="Proteomes" id="UP000330807"/>
    </source>
</evidence>
<evidence type="ECO:0000256" key="1">
    <source>
        <dbReference type="SAM" id="Phobius"/>
    </source>
</evidence>
<dbReference type="PROSITE" id="PS51318">
    <property type="entry name" value="TAT"/>
    <property type="match status" value="1"/>
</dbReference>
<dbReference type="InterPro" id="IPR019546">
    <property type="entry name" value="TAT_signal_bac_arc"/>
</dbReference>
<gene>
    <name evidence="2" type="ORF">LMKDKBCB_02070</name>
</gene>
<keyword evidence="1" id="KW-0472">Membrane</keyword>
<feature type="transmembrane region" description="Helical" evidence="1">
    <location>
        <begin position="59"/>
        <end position="83"/>
    </location>
</feature>
<dbReference type="PANTHER" id="PTHR43649:SF12">
    <property type="entry name" value="DIACETYLCHITOBIOSE BINDING PROTEIN DASA"/>
    <property type="match status" value="1"/>
</dbReference>
<accession>A0A5K1J865</accession>
<dbReference type="Pfam" id="PF13416">
    <property type="entry name" value="SBP_bac_8"/>
    <property type="match status" value="1"/>
</dbReference>
<reference evidence="2 3" key="1">
    <citation type="submission" date="2019-10" db="EMBL/GenBank/DDBJ databases">
        <authorList>
            <person name="Wolf R A."/>
        </authorList>
    </citation>
    <scope>NUCLEOTIDE SEQUENCE [LARGE SCALE GENOMIC DNA]</scope>
    <source>
        <strain evidence="2">Collinsella_aerofaciens_AK_138A</strain>
    </source>
</reference>
<keyword evidence="1" id="KW-0812">Transmembrane</keyword>
<dbReference type="PANTHER" id="PTHR43649">
    <property type="entry name" value="ARABINOSE-BINDING PROTEIN-RELATED"/>
    <property type="match status" value="1"/>
</dbReference>
<keyword evidence="1" id="KW-1133">Transmembrane helix</keyword>
<dbReference type="EMBL" id="CABWIH010000042">
    <property type="protein sequence ID" value="VWL99301.1"/>
    <property type="molecule type" value="Genomic_DNA"/>
</dbReference>
<organism evidence="2 3">
    <name type="scientific">Collinsella aerofaciens</name>
    <dbReference type="NCBI Taxonomy" id="74426"/>
    <lineage>
        <taxon>Bacteria</taxon>
        <taxon>Bacillati</taxon>
        <taxon>Actinomycetota</taxon>
        <taxon>Coriobacteriia</taxon>
        <taxon>Coriobacteriales</taxon>
        <taxon>Coriobacteriaceae</taxon>
        <taxon>Collinsella</taxon>
    </lineage>
</organism>
<evidence type="ECO:0000313" key="2">
    <source>
        <dbReference type="EMBL" id="VWL99301.1"/>
    </source>
</evidence>
<dbReference type="SUPFAM" id="SSF53850">
    <property type="entry name" value="Periplasmic binding protein-like II"/>
    <property type="match status" value="1"/>
</dbReference>
<dbReference type="AlphaFoldDB" id="A0A5K1J865"/>
<proteinExistence type="predicted"/>
<dbReference type="InterPro" id="IPR006059">
    <property type="entry name" value="SBP"/>
</dbReference>